<dbReference type="InterPro" id="IPR057456">
    <property type="entry name" value="Znf_C17orf113"/>
</dbReference>
<dbReference type="GO" id="GO:0005829">
    <property type="term" value="C:cytosol"/>
    <property type="evidence" value="ECO:0007669"/>
    <property type="project" value="TreeGrafter"/>
</dbReference>
<feature type="domain" description="C17orf113 probable zinc finger" evidence="2">
    <location>
        <begin position="221"/>
        <end position="284"/>
    </location>
</feature>
<proteinExistence type="predicted"/>
<dbReference type="PANTHER" id="PTHR43571">
    <property type="entry name" value="NADP-SPECIFIC GLUTAMATE DEHYDROGENASE 1-RELATED"/>
    <property type="match status" value="1"/>
</dbReference>
<gene>
    <name evidence="3" type="ORF">BHM03_00016156</name>
</gene>
<dbReference type="GO" id="GO:0004354">
    <property type="term" value="F:glutamate dehydrogenase (NADP+) activity"/>
    <property type="evidence" value="ECO:0007669"/>
    <property type="project" value="TreeGrafter"/>
</dbReference>
<dbReference type="SUPFAM" id="SSF51735">
    <property type="entry name" value="NAD(P)-binding Rossmann-fold domains"/>
    <property type="match status" value="1"/>
</dbReference>
<evidence type="ECO:0000259" key="2">
    <source>
        <dbReference type="Pfam" id="PF25431"/>
    </source>
</evidence>
<evidence type="ECO:0000313" key="3">
    <source>
        <dbReference type="EMBL" id="RZR72726.1"/>
    </source>
</evidence>
<dbReference type="Pfam" id="PF25431">
    <property type="entry name" value="zf-C17orf113"/>
    <property type="match status" value="1"/>
</dbReference>
<dbReference type="AlphaFoldDB" id="A0A445MEU7"/>
<sequence length="474" mass="54139">MRSATSFDSSTQLPLHQYRYVDKSEIVRSNRSISTADAKLTAAYCSPYITLPSHEDTCGTRCELVVTGTRTPPFPFPSPPLCGGEASERARERERERQRKELVRGKPYRGCLDMNSTIDEITLLRQAQARSTSHHMVVRGIGEEIDLEIGPGDDDPSFSSTTLVGVPTHESSAPQEQEDHKQLLLVSQVPSEGQQQLVKVPQGKRKKKVVKKWREEWADTYKWAYVDVHEGTTRIFCSICREYGRKHRRNPYGNEGSRNMQMSALEEHNNSLLHKEALRLQMTSKDKGLPVIEKSVYVKEDMGVGPREMGYLFGQYKRLTGHFQVFFARLILADMNKELKGLRCVISGAGKIAMHVLEKLFSCGAIPITISAGPVNIAWFVLEGKEEEEKRRKKERMRWRSIGRLDGQWWVKKNPRLQMHITVAVGELELSHECNLMQWSPEDFEAKLQEMMKQIHERSLKAASEYGCMKDSPE</sequence>
<dbReference type="Proteomes" id="UP000290560">
    <property type="component" value="Unassembled WGS sequence"/>
</dbReference>
<organism evidence="3">
    <name type="scientific">Ensete ventricosum</name>
    <name type="common">Abyssinian banana</name>
    <name type="synonym">Musa ensete</name>
    <dbReference type="NCBI Taxonomy" id="4639"/>
    <lineage>
        <taxon>Eukaryota</taxon>
        <taxon>Viridiplantae</taxon>
        <taxon>Streptophyta</taxon>
        <taxon>Embryophyta</taxon>
        <taxon>Tracheophyta</taxon>
        <taxon>Spermatophyta</taxon>
        <taxon>Magnoliopsida</taxon>
        <taxon>Liliopsida</taxon>
        <taxon>Zingiberales</taxon>
        <taxon>Musaceae</taxon>
        <taxon>Ensete</taxon>
    </lineage>
</organism>
<reference evidence="3" key="1">
    <citation type="journal article" date="2018" name="Data Brief">
        <title>Genome sequence data from 17 accessions of Ensete ventricosum, a staple food crop for millions in Ethiopia.</title>
        <authorList>
            <person name="Yemataw Z."/>
            <person name="Muzemil S."/>
            <person name="Ambachew D."/>
            <person name="Tripathi L."/>
            <person name="Tesfaye K."/>
            <person name="Chala A."/>
            <person name="Farbos A."/>
            <person name="O'Neill P."/>
            <person name="Moore K."/>
            <person name="Grant M."/>
            <person name="Studholme D.J."/>
        </authorList>
    </citation>
    <scope>NUCLEOTIDE SEQUENCE [LARGE SCALE GENOMIC DNA]</scope>
    <source>
        <tissue evidence="3">Leaf</tissue>
    </source>
</reference>
<feature type="compositionally biased region" description="Basic and acidic residues" evidence="1">
    <location>
        <begin position="86"/>
        <end position="101"/>
    </location>
</feature>
<dbReference type="EMBL" id="KV875745">
    <property type="protein sequence ID" value="RZR72726.1"/>
    <property type="molecule type" value="Genomic_DNA"/>
</dbReference>
<accession>A0A445MEU7</accession>
<evidence type="ECO:0000256" key="1">
    <source>
        <dbReference type="SAM" id="MobiDB-lite"/>
    </source>
</evidence>
<dbReference type="InterPro" id="IPR036291">
    <property type="entry name" value="NAD(P)-bd_dom_sf"/>
</dbReference>
<dbReference type="GO" id="GO:0006537">
    <property type="term" value="P:glutamate biosynthetic process"/>
    <property type="evidence" value="ECO:0007669"/>
    <property type="project" value="TreeGrafter"/>
</dbReference>
<dbReference type="PANTHER" id="PTHR43571:SF1">
    <property type="entry name" value="NADP-SPECIFIC GLUTAMATE DEHYDROGENASE 1-RELATED"/>
    <property type="match status" value="1"/>
</dbReference>
<protein>
    <recommendedName>
        <fullName evidence="2">C17orf113 probable zinc finger domain-containing protein</fullName>
    </recommendedName>
</protein>
<dbReference type="Gene3D" id="3.40.50.720">
    <property type="entry name" value="NAD(P)-binding Rossmann-like Domain"/>
    <property type="match status" value="1"/>
</dbReference>
<dbReference type="Gene3D" id="3.40.50.10860">
    <property type="entry name" value="Leucine Dehydrogenase, chain A, domain 1"/>
    <property type="match status" value="1"/>
</dbReference>
<feature type="region of interest" description="Disordered" evidence="1">
    <location>
        <begin position="75"/>
        <end position="101"/>
    </location>
</feature>
<dbReference type="InterPro" id="IPR050724">
    <property type="entry name" value="Glu_Leu_Phe_Val_DH"/>
</dbReference>
<name>A0A445MEU7_ENSVE</name>